<feature type="compositionally biased region" description="Polar residues" evidence="1">
    <location>
        <begin position="362"/>
        <end position="377"/>
    </location>
</feature>
<evidence type="ECO:0000256" key="1">
    <source>
        <dbReference type="SAM" id="MobiDB-lite"/>
    </source>
</evidence>
<feature type="region of interest" description="Disordered" evidence="1">
    <location>
        <begin position="360"/>
        <end position="379"/>
    </location>
</feature>
<sequence>MSMAISPDQRFVVTVNAGYGTFESGYKQSLAVLDTQTGVVEDFPDDRTSVKARQTLYSGLAFSRDGRHIYASMGSETDPLGTEKGDTGSGVVVYGFNAGKISQERMIKIPLQQLAAGRRTMLIGGTAGDKGVPFPAAIAVIGSSGSEKLLVADNLSDDVLLIDPASGAILIRFDLAENDAVPSTYPVALSVSKDESRAFIALWNASEVVELDLKNGVVGRKLALLKPDSKTAAGTHPCALELSGDGRTMYVALANRDAVAAVDVDHGHFAVKGYFDTRLPHQTYFGAEPEALALSPDGSRLYVANAITDAIAVLDTRKLSAKVAKEGMVEPSGFVPTEWMPMSIGLTGGKLYVATAKGKGTGPNNFPQRQSEGTSATRPGPSSYIATLLYGSLAVLDTKAIERDLPKWTAEVVESNRMKAAEEKIRFAGNQQDRIKHVIYIIKENRTYDQILGDLKQNGKAVGNGDSSLTMYGAEITPNQHKLALQFGVLDNFYDSGEVSGDGHVWSTAGIGTDYLEKTWQQSYRGDERTYDFEGVVAEGYPLLQKIPDVNEPNSGYLWGNLARQGKSYYHFGEYISSTFCDAKKTASPQEGPLLEGAKCQKPSILPGETLPVEWGGGVNKWPWPIPLLATNTATKPELVGHFAVEQPDFNLRIPDQIRVDVFLKHFERWVADRESGKDDMPNFILLRLPNDHTAGTTPGGPTPKSSIADNDLAVGRAVDAVSHSAFWDDTSFFILEDDAQAGADHVDAHRSLALVVSKYSPRAAGGGAFVDSRFYSTVSVLRTMETLLGLPPMNNNDAFSSMIGSLFTGDGGQAAFSADYRNRDSGLIYTANTKTAPGAKASQRMDFRHADHADTQKLNVILWKDAMGDSPVPALLNARPKKVKNDDD</sequence>
<evidence type="ECO:0000313" key="2">
    <source>
        <dbReference type="EMBL" id="NYF51549.1"/>
    </source>
</evidence>
<dbReference type="SUPFAM" id="SSF50969">
    <property type="entry name" value="YVTN repeat-like/Quinoprotein amine dehydrogenase"/>
    <property type="match status" value="1"/>
</dbReference>
<organism evidence="2 3">
    <name type="scientific">Tunturiibacter lichenicola</name>
    <dbReference type="NCBI Taxonomy" id="2051959"/>
    <lineage>
        <taxon>Bacteria</taxon>
        <taxon>Pseudomonadati</taxon>
        <taxon>Acidobacteriota</taxon>
        <taxon>Terriglobia</taxon>
        <taxon>Terriglobales</taxon>
        <taxon>Acidobacteriaceae</taxon>
        <taxon>Tunturiibacter</taxon>
    </lineage>
</organism>
<dbReference type="AlphaFoldDB" id="A0A7Y9NLF8"/>
<comment type="caution">
    <text evidence="2">The sequence shown here is derived from an EMBL/GenBank/DDBJ whole genome shotgun (WGS) entry which is preliminary data.</text>
</comment>
<dbReference type="SUPFAM" id="SSF53649">
    <property type="entry name" value="Alkaline phosphatase-like"/>
    <property type="match status" value="1"/>
</dbReference>
<dbReference type="InterPro" id="IPR051200">
    <property type="entry name" value="Host-pathogen_enzymatic-act"/>
</dbReference>
<dbReference type="EMBL" id="JACCCV010000001">
    <property type="protein sequence ID" value="NYF51549.1"/>
    <property type="molecule type" value="Genomic_DNA"/>
</dbReference>
<protein>
    <submittedName>
        <fullName evidence="2">DNA-binding beta-propeller fold protein YncE</fullName>
    </submittedName>
</protein>
<dbReference type="Gene3D" id="2.130.10.10">
    <property type="entry name" value="YVTN repeat-like/Quinoprotein amine dehydrogenase"/>
    <property type="match status" value="2"/>
</dbReference>
<dbReference type="Proteomes" id="UP000534186">
    <property type="component" value="Unassembled WGS sequence"/>
</dbReference>
<accession>A0A7Y9NLF8</accession>
<evidence type="ECO:0000313" key="3">
    <source>
        <dbReference type="Proteomes" id="UP000534186"/>
    </source>
</evidence>
<reference evidence="2 3" key="1">
    <citation type="submission" date="2020-07" db="EMBL/GenBank/DDBJ databases">
        <title>Genomic Encyclopedia of Type Strains, Phase IV (KMG-V): Genome sequencing to study the core and pangenomes of soil and plant-associated prokaryotes.</title>
        <authorList>
            <person name="Whitman W."/>
        </authorList>
    </citation>
    <scope>NUCLEOTIDE SEQUENCE [LARGE SCALE GENOMIC DNA]</scope>
    <source>
        <strain evidence="2 3">M8UP30</strain>
    </source>
</reference>
<dbReference type="InterPro" id="IPR015943">
    <property type="entry name" value="WD40/YVTN_repeat-like_dom_sf"/>
</dbReference>
<dbReference type="PANTHER" id="PTHR47197">
    <property type="entry name" value="PROTEIN NIRF"/>
    <property type="match status" value="1"/>
</dbReference>
<dbReference type="GO" id="GO:0003677">
    <property type="term" value="F:DNA binding"/>
    <property type="evidence" value="ECO:0007669"/>
    <property type="project" value="UniProtKB-KW"/>
</dbReference>
<name>A0A7Y9NLF8_9BACT</name>
<proteinExistence type="predicted"/>
<dbReference type="InterPro" id="IPR011044">
    <property type="entry name" value="Quino_amine_DH_bsu"/>
</dbReference>
<keyword evidence="2" id="KW-0238">DNA-binding</keyword>
<dbReference type="Gene3D" id="3.40.720.10">
    <property type="entry name" value="Alkaline Phosphatase, subunit A"/>
    <property type="match status" value="2"/>
</dbReference>
<gene>
    <name evidence="2" type="ORF">HDF12_001914</name>
</gene>
<dbReference type="PANTHER" id="PTHR47197:SF3">
    <property type="entry name" value="DIHYDRO-HEME D1 DEHYDROGENASE"/>
    <property type="match status" value="1"/>
</dbReference>
<dbReference type="InterPro" id="IPR017850">
    <property type="entry name" value="Alkaline_phosphatase_core_sf"/>
</dbReference>